<dbReference type="RefSeq" id="WP_301571340.1">
    <property type="nucleotide sequence ID" value="NZ_JAPWIE010000003.1"/>
</dbReference>
<keyword evidence="1" id="KW-0812">Transmembrane</keyword>
<organism evidence="2 3">
    <name type="scientific">Gordonia rubripertincta</name>
    <name type="common">Rhodococcus corallinus</name>
    <dbReference type="NCBI Taxonomy" id="36822"/>
    <lineage>
        <taxon>Bacteria</taxon>
        <taxon>Bacillati</taxon>
        <taxon>Actinomycetota</taxon>
        <taxon>Actinomycetes</taxon>
        <taxon>Mycobacteriales</taxon>
        <taxon>Gordoniaceae</taxon>
        <taxon>Gordonia</taxon>
    </lineage>
</organism>
<keyword evidence="1" id="KW-1133">Transmembrane helix</keyword>
<accession>A0ABT4MUS3</accession>
<keyword evidence="1" id="KW-0472">Membrane</keyword>
<gene>
    <name evidence="2" type="ORF">O4213_12265</name>
</gene>
<feature type="transmembrane region" description="Helical" evidence="1">
    <location>
        <begin position="198"/>
        <end position="219"/>
    </location>
</feature>
<feature type="transmembrane region" description="Helical" evidence="1">
    <location>
        <begin position="263"/>
        <end position="296"/>
    </location>
</feature>
<name>A0ABT4MUS3_GORRU</name>
<proteinExistence type="predicted"/>
<dbReference type="Proteomes" id="UP001067235">
    <property type="component" value="Unassembled WGS sequence"/>
</dbReference>
<dbReference type="EMBL" id="JAPWIE010000003">
    <property type="protein sequence ID" value="MCZ4550759.1"/>
    <property type="molecule type" value="Genomic_DNA"/>
</dbReference>
<comment type="caution">
    <text evidence="2">The sequence shown here is derived from an EMBL/GenBank/DDBJ whole genome shotgun (WGS) entry which is preliminary data.</text>
</comment>
<reference evidence="2" key="1">
    <citation type="submission" date="2022-12" db="EMBL/GenBank/DDBJ databases">
        <authorList>
            <person name="Krivoruchko A.V."/>
            <person name="Elkin A."/>
        </authorList>
    </citation>
    <scope>NUCLEOTIDE SEQUENCE</scope>
    <source>
        <strain evidence="2">IEGM 1388</strain>
    </source>
</reference>
<evidence type="ECO:0000256" key="1">
    <source>
        <dbReference type="SAM" id="Phobius"/>
    </source>
</evidence>
<feature type="transmembrane region" description="Helical" evidence="1">
    <location>
        <begin position="316"/>
        <end position="334"/>
    </location>
</feature>
<evidence type="ECO:0000313" key="3">
    <source>
        <dbReference type="Proteomes" id="UP001067235"/>
    </source>
</evidence>
<evidence type="ECO:0008006" key="4">
    <source>
        <dbReference type="Google" id="ProtNLM"/>
    </source>
</evidence>
<sequence>MSGNEHSQSRAELAVDEQVSVLLIADPGKPTALAHRLEASLPERLRRRNPERQWTVSVRSEPYLSDEQADFSHVIDAVEPSSEGEDVVVYLTDLPRREDTLPVVADVSAEHLFVLISITAVGGVRIESRVGAVAELAIASALGEPDLAPSGAGRRFPSAEIEAGMRYFAPSGLRRLRLLSGMVRANRPWRLVTGLSKVLVGAFATGAFALATSTIWEFADTMGPWRMSAATLLSIAAMVLWLVLDHELWERPASSVERDRSVLYNSATVVTLVIGVAVLHVALFGLLLLTACLTLPPDLLSKTLGRGVNFSDYLTLSWLLASIATIGGALGSGLEDDAAVTEAAYGIRQRQRIENSQKRSEEAE</sequence>
<keyword evidence="3" id="KW-1185">Reference proteome</keyword>
<feature type="transmembrane region" description="Helical" evidence="1">
    <location>
        <begin position="225"/>
        <end position="243"/>
    </location>
</feature>
<protein>
    <recommendedName>
        <fullName evidence="4">DUF2267 domain-containing protein</fullName>
    </recommendedName>
</protein>
<evidence type="ECO:0000313" key="2">
    <source>
        <dbReference type="EMBL" id="MCZ4550759.1"/>
    </source>
</evidence>